<comment type="caution">
    <text evidence="4">The sequence shown here is derived from an EMBL/GenBank/DDBJ whole genome shotgun (WGS) entry which is preliminary data.</text>
</comment>
<dbReference type="AlphaFoldDB" id="A0A3M0IVI8"/>
<protein>
    <recommendedName>
        <fullName evidence="3">C2H2-type domain-containing protein</fullName>
    </recommendedName>
</protein>
<keyword evidence="5" id="KW-1185">Reference proteome</keyword>
<dbReference type="InterPro" id="IPR013087">
    <property type="entry name" value="Znf_C2H2_type"/>
</dbReference>
<evidence type="ECO:0000256" key="2">
    <source>
        <dbReference type="SAM" id="MobiDB-lite"/>
    </source>
</evidence>
<accession>A0A3M0IVI8</accession>
<feature type="compositionally biased region" description="Polar residues" evidence="2">
    <location>
        <begin position="81"/>
        <end position="95"/>
    </location>
</feature>
<keyword evidence="1" id="KW-0862">Zinc</keyword>
<reference evidence="4 5" key="1">
    <citation type="submission" date="2018-07" db="EMBL/GenBank/DDBJ databases">
        <title>A high quality draft genome assembly of the barn swallow (H. rustica rustica).</title>
        <authorList>
            <person name="Formenti G."/>
            <person name="Chiara M."/>
            <person name="Poveda L."/>
            <person name="Francoijs K.-J."/>
            <person name="Bonisoli-Alquati A."/>
            <person name="Canova L."/>
            <person name="Gianfranceschi L."/>
            <person name="Horner D.S."/>
            <person name="Saino N."/>
        </authorList>
    </citation>
    <scope>NUCLEOTIDE SEQUENCE [LARGE SCALE GENOMIC DNA]</scope>
    <source>
        <strain evidence="4">Chelidonia</strain>
        <tissue evidence="4">Blood</tissue>
    </source>
</reference>
<dbReference type="InterPro" id="IPR036236">
    <property type="entry name" value="Znf_C2H2_sf"/>
</dbReference>
<sequence length="137" mass="15325">MDTPSPEAPERGTLEVLTPETPDKELRVETRADKSSLKNLMEEVVLSGSTAQESNGEEKPQGTCRRRGCRPSPGCSKEESSSLSWEGGQRSSQNLDLEVHEQLHDGEGLFKSLDCKKSFSKNFYLTCHQVIHTEEWT</sequence>
<feature type="region of interest" description="Disordered" evidence="2">
    <location>
        <begin position="1"/>
        <end position="97"/>
    </location>
</feature>
<evidence type="ECO:0000313" key="4">
    <source>
        <dbReference type="EMBL" id="RMB91910.1"/>
    </source>
</evidence>
<keyword evidence="1" id="KW-0479">Metal-binding</keyword>
<keyword evidence="1" id="KW-0863">Zinc-finger</keyword>
<feature type="domain" description="C2H2-type" evidence="3">
    <location>
        <begin position="110"/>
        <end position="137"/>
    </location>
</feature>
<feature type="compositionally biased region" description="Basic and acidic residues" evidence="2">
    <location>
        <begin position="21"/>
        <end position="36"/>
    </location>
</feature>
<name>A0A3M0IVI8_HIRRU</name>
<proteinExistence type="predicted"/>
<dbReference type="GO" id="GO:0008270">
    <property type="term" value="F:zinc ion binding"/>
    <property type="evidence" value="ECO:0007669"/>
    <property type="project" value="UniProtKB-KW"/>
</dbReference>
<dbReference type="EMBL" id="QRBI01000232">
    <property type="protein sequence ID" value="RMB91910.1"/>
    <property type="molecule type" value="Genomic_DNA"/>
</dbReference>
<evidence type="ECO:0000256" key="1">
    <source>
        <dbReference type="PROSITE-ProRule" id="PRU00042"/>
    </source>
</evidence>
<dbReference type="PROSITE" id="PS50157">
    <property type="entry name" value="ZINC_FINGER_C2H2_2"/>
    <property type="match status" value="1"/>
</dbReference>
<evidence type="ECO:0000313" key="5">
    <source>
        <dbReference type="Proteomes" id="UP000269221"/>
    </source>
</evidence>
<dbReference type="SUPFAM" id="SSF57667">
    <property type="entry name" value="beta-beta-alpha zinc fingers"/>
    <property type="match status" value="1"/>
</dbReference>
<gene>
    <name evidence="4" type="ORF">DUI87_31720</name>
</gene>
<dbReference type="Proteomes" id="UP000269221">
    <property type="component" value="Unassembled WGS sequence"/>
</dbReference>
<organism evidence="4 5">
    <name type="scientific">Hirundo rustica rustica</name>
    <dbReference type="NCBI Taxonomy" id="333673"/>
    <lineage>
        <taxon>Eukaryota</taxon>
        <taxon>Metazoa</taxon>
        <taxon>Chordata</taxon>
        <taxon>Craniata</taxon>
        <taxon>Vertebrata</taxon>
        <taxon>Euteleostomi</taxon>
        <taxon>Archelosauria</taxon>
        <taxon>Archosauria</taxon>
        <taxon>Dinosauria</taxon>
        <taxon>Saurischia</taxon>
        <taxon>Theropoda</taxon>
        <taxon>Coelurosauria</taxon>
        <taxon>Aves</taxon>
        <taxon>Neognathae</taxon>
        <taxon>Neoaves</taxon>
        <taxon>Telluraves</taxon>
        <taxon>Australaves</taxon>
        <taxon>Passeriformes</taxon>
        <taxon>Sylvioidea</taxon>
        <taxon>Hirundinidae</taxon>
        <taxon>Hirundo</taxon>
    </lineage>
</organism>
<evidence type="ECO:0000259" key="3">
    <source>
        <dbReference type="PROSITE" id="PS50157"/>
    </source>
</evidence>
<dbReference type="Gene3D" id="3.30.160.60">
    <property type="entry name" value="Classic Zinc Finger"/>
    <property type="match status" value="1"/>
</dbReference>